<dbReference type="GO" id="GO:0005524">
    <property type="term" value="F:ATP binding"/>
    <property type="evidence" value="ECO:0007669"/>
    <property type="project" value="InterPro"/>
</dbReference>
<dbReference type="InterPro" id="IPR027417">
    <property type="entry name" value="P-loop_NTPase"/>
</dbReference>
<feature type="domain" description="Toprim" evidence="2">
    <location>
        <begin position="159"/>
        <end position="241"/>
    </location>
</feature>
<dbReference type="PANTHER" id="PTHR12873:SF0">
    <property type="entry name" value="TWINKLE MTDNA HELICASE"/>
    <property type="match status" value="1"/>
</dbReference>
<dbReference type="InterPro" id="IPR007694">
    <property type="entry name" value="DNA_helicase_DnaB-like_C"/>
</dbReference>
<protein>
    <recommendedName>
        <fullName evidence="5">SF4 helicase domain-containing protein</fullName>
    </recommendedName>
</protein>
<dbReference type="InterPro" id="IPR006171">
    <property type="entry name" value="TOPRIM_dom"/>
</dbReference>
<dbReference type="AlphaFoldDB" id="A0A6B2L092"/>
<dbReference type="PROSITE" id="PS51199">
    <property type="entry name" value="SF4_HELICASE"/>
    <property type="match status" value="1"/>
</dbReference>
<dbReference type="Pfam" id="PF13155">
    <property type="entry name" value="Toprim_2"/>
    <property type="match status" value="1"/>
</dbReference>
<dbReference type="SUPFAM" id="SSF56731">
    <property type="entry name" value="DNA primase core"/>
    <property type="match status" value="1"/>
</dbReference>
<name>A0A6B2L092_9EUKA</name>
<feature type="compositionally biased region" description="Acidic residues" evidence="1">
    <location>
        <begin position="100"/>
        <end position="111"/>
    </location>
</feature>
<dbReference type="InterPro" id="IPR027032">
    <property type="entry name" value="Twinkle-like"/>
</dbReference>
<dbReference type="PANTHER" id="PTHR12873">
    <property type="entry name" value="T7-LIKE MITOCHONDRIAL DNA HELICASE"/>
    <property type="match status" value="1"/>
</dbReference>
<dbReference type="PROSITE" id="PS50880">
    <property type="entry name" value="TOPRIM"/>
    <property type="match status" value="1"/>
</dbReference>
<dbReference type="SUPFAM" id="SSF52540">
    <property type="entry name" value="P-loop containing nucleoside triphosphate hydrolases"/>
    <property type="match status" value="1"/>
</dbReference>
<accession>A0A6B2L092</accession>
<evidence type="ECO:0008006" key="5">
    <source>
        <dbReference type="Google" id="ProtNLM"/>
    </source>
</evidence>
<evidence type="ECO:0000259" key="2">
    <source>
        <dbReference type="PROSITE" id="PS50880"/>
    </source>
</evidence>
<feature type="domain" description="SF4 helicase" evidence="3">
    <location>
        <begin position="290"/>
        <end position="536"/>
    </location>
</feature>
<dbReference type="GO" id="GO:0043139">
    <property type="term" value="F:5'-3' DNA helicase activity"/>
    <property type="evidence" value="ECO:0007669"/>
    <property type="project" value="InterPro"/>
</dbReference>
<evidence type="ECO:0000313" key="4">
    <source>
        <dbReference type="EMBL" id="NDV30386.1"/>
    </source>
</evidence>
<dbReference type="CDD" id="cd01029">
    <property type="entry name" value="TOPRIM_primases"/>
    <property type="match status" value="1"/>
</dbReference>
<proteinExistence type="predicted"/>
<dbReference type="Gene3D" id="3.40.1360.10">
    <property type="match status" value="1"/>
</dbReference>
<dbReference type="GO" id="GO:0003697">
    <property type="term" value="F:single-stranded DNA binding"/>
    <property type="evidence" value="ECO:0007669"/>
    <property type="project" value="InterPro"/>
</dbReference>
<dbReference type="InterPro" id="IPR034154">
    <property type="entry name" value="TOPRIM_DnaG/twinkle"/>
</dbReference>
<dbReference type="GO" id="GO:0006260">
    <property type="term" value="P:DNA replication"/>
    <property type="evidence" value="ECO:0007669"/>
    <property type="project" value="InterPro"/>
</dbReference>
<feature type="region of interest" description="Disordered" evidence="1">
    <location>
        <begin position="80"/>
        <end position="115"/>
    </location>
</feature>
<organism evidence="4">
    <name type="scientific">Arcella intermedia</name>
    <dbReference type="NCBI Taxonomy" id="1963864"/>
    <lineage>
        <taxon>Eukaryota</taxon>
        <taxon>Amoebozoa</taxon>
        <taxon>Tubulinea</taxon>
        <taxon>Elardia</taxon>
        <taxon>Arcellinida</taxon>
        <taxon>Sphaerothecina</taxon>
        <taxon>Arcellidae</taxon>
        <taxon>Arcella</taxon>
    </lineage>
</organism>
<reference evidence="4" key="1">
    <citation type="journal article" date="2020" name="J. Eukaryot. Microbiol.">
        <title>De novo Sequencing, Assembly and Annotation of the Transcriptome for the Free-Living Testate Amoeba Arcella intermedia.</title>
        <authorList>
            <person name="Ribeiro G.M."/>
            <person name="Porfirio-Sousa A.L."/>
            <person name="Maurer-Alcala X.X."/>
            <person name="Katz L.A."/>
            <person name="Lahr D.J.G."/>
        </authorList>
    </citation>
    <scope>NUCLEOTIDE SEQUENCE</scope>
</reference>
<evidence type="ECO:0000256" key="1">
    <source>
        <dbReference type="SAM" id="MobiDB-lite"/>
    </source>
</evidence>
<evidence type="ECO:0000259" key="3">
    <source>
        <dbReference type="PROSITE" id="PS51199"/>
    </source>
</evidence>
<feature type="compositionally biased region" description="Basic and acidic residues" evidence="1">
    <location>
        <begin position="80"/>
        <end position="99"/>
    </location>
</feature>
<dbReference type="PRINTS" id="PR01874">
    <property type="entry name" value="DNAREPAIRADA"/>
</dbReference>
<dbReference type="Gene3D" id="3.40.50.300">
    <property type="entry name" value="P-loop containing nucleotide triphosphate hydrolases"/>
    <property type="match status" value="1"/>
</dbReference>
<dbReference type="Pfam" id="PF13481">
    <property type="entry name" value="AAA_25"/>
    <property type="match status" value="1"/>
</dbReference>
<sequence>MPEQWKLAKTLENLEKFQKVKPYLCGTGKEERHLKPEVLAAYKVGAAIFRFRDDATQKPVDRECVTFPWLTYVHPDDRNKAKDQEATEVHHERVYNAKGEEEDEESTYVEEEPSKQEERPLIMLRMKYRPVEVKDFRLDPPGGQWGLFGWHLVENTDKEEIILTEGEFDAMSVYQGTGKPAVSLPNGASSLPVEIIEMLEPFKRIYLWMDDDVKGQEGAEKFAQKLGKGRCYIVRCSSVPGGKAVKDANDALRAKLDLKLMLKNAAPLPHKQILRFSELRDQIFTELRNPAQVAGTMCRTFPSLNLILKGHRPGELTIVTGHTGVGKTTILSQLSLDYAQQGINTLWGSFEVENVRLIKKMLTQFSGKNLAEHINDFPIFADKFEELPIYFLRFYGSTSIDEVIDAMQYAAYVLDVDHVILDNLQFMSGSTARGYEKFDNIDIAIEKIRKFATDRRVHVTLVIHPKKMDDGIPLTMASVFGTAKATQEADNVIIVQKSPQWRYLEICKNRFDGTLGQIPYKFQEESLRYYELTQMEKIQMERAAGVNNEPPQGNVQGNAPRYFQRGKRNFA</sequence>
<dbReference type="CDD" id="cd01122">
    <property type="entry name" value="Twinkle_C"/>
    <property type="match status" value="1"/>
</dbReference>
<dbReference type="EMBL" id="GIBP01001417">
    <property type="protein sequence ID" value="NDV30386.1"/>
    <property type="molecule type" value="Transcribed_RNA"/>
</dbReference>